<name>A0AAD8YFX0_9STRA</name>
<accession>A0AAD8YFX0</accession>
<evidence type="ECO:0000313" key="2">
    <source>
        <dbReference type="EMBL" id="KAK1745746.1"/>
    </source>
</evidence>
<evidence type="ECO:0000313" key="3">
    <source>
        <dbReference type="Proteomes" id="UP001224775"/>
    </source>
</evidence>
<reference evidence="2" key="1">
    <citation type="submission" date="2023-06" db="EMBL/GenBank/DDBJ databases">
        <title>Survivors Of The Sea: Transcriptome response of Skeletonema marinoi to long-term dormancy.</title>
        <authorList>
            <person name="Pinder M.I.M."/>
            <person name="Kourtchenko O."/>
            <person name="Robertson E.K."/>
            <person name="Larsson T."/>
            <person name="Maumus F."/>
            <person name="Osuna-Cruz C.M."/>
            <person name="Vancaester E."/>
            <person name="Stenow R."/>
            <person name="Vandepoele K."/>
            <person name="Ploug H."/>
            <person name="Bruchert V."/>
            <person name="Godhe A."/>
            <person name="Topel M."/>
        </authorList>
    </citation>
    <scope>NUCLEOTIDE SEQUENCE</scope>
    <source>
        <strain evidence="2">R05AC</strain>
    </source>
</reference>
<feature type="region of interest" description="Disordered" evidence="1">
    <location>
        <begin position="314"/>
        <end position="366"/>
    </location>
</feature>
<comment type="caution">
    <text evidence="2">The sequence shown here is derived from an EMBL/GenBank/DDBJ whole genome shotgun (WGS) entry which is preliminary data.</text>
</comment>
<feature type="region of interest" description="Disordered" evidence="1">
    <location>
        <begin position="221"/>
        <end position="284"/>
    </location>
</feature>
<sequence>MAAQNITAAVDDPLLLFGHLIPLGGGGNDTPLLTNSTTQLLSLPASFGRAELLQPYAKKKCSDCRHIEKDNNEEKKKKPTAAVIGLCQFCQSIQSLAKFISRRDFLNFSYDGASKDQQHRQLVLTVSARNTAKLVRVSSTKLKYNNNKVTEQSTKDGMVQMMVNDGDVVSICWYQRSDGSGTSSKELKPLIQFRVYKYPNYAASKEDDHVSIHKNHIEQTSVRDGDLKAGSGFSSEAHLKTNNTPNKDGDGLIFRPDDGISKRERDSQESSEEEEESAPLSLPSKFLASSSRSYSFDSQLHSASPPKAILHAAACSDVSSQKRKTPPQTWDATSSSFATTKTPKKSNVQAPNHGGHDRSANKDNIPLSSLSYDQLLQLRDQSTTSTSSSTSLRHNVLSLALALSSNASAYDSNFLKEIQDFRTPAKTGMDQANDEGSGNKNGDSKNSVGTEANTRQWMPRLLQGTEIKLNKNSNDKK</sequence>
<feature type="region of interest" description="Disordered" evidence="1">
    <location>
        <begin position="425"/>
        <end position="477"/>
    </location>
</feature>
<feature type="compositionally biased region" description="Polar residues" evidence="1">
    <location>
        <begin position="326"/>
        <end position="350"/>
    </location>
</feature>
<gene>
    <name evidence="2" type="ORF">QTG54_003670</name>
</gene>
<organism evidence="2 3">
    <name type="scientific">Skeletonema marinoi</name>
    <dbReference type="NCBI Taxonomy" id="267567"/>
    <lineage>
        <taxon>Eukaryota</taxon>
        <taxon>Sar</taxon>
        <taxon>Stramenopiles</taxon>
        <taxon>Ochrophyta</taxon>
        <taxon>Bacillariophyta</taxon>
        <taxon>Coscinodiscophyceae</taxon>
        <taxon>Thalassiosirophycidae</taxon>
        <taxon>Thalassiosirales</taxon>
        <taxon>Skeletonemataceae</taxon>
        <taxon>Skeletonema</taxon>
        <taxon>Skeletonema marinoi-dohrnii complex</taxon>
    </lineage>
</organism>
<dbReference type="AlphaFoldDB" id="A0AAD8YFX0"/>
<feature type="compositionally biased region" description="Polar residues" evidence="1">
    <location>
        <begin position="434"/>
        <end position="456"/>
    </location>
</feature>
<protein>
    <submittedName>
        <fullName evidence="2">Uncharacterized protein</fullName>
    </submittedName>
</protein>
<dbReference type="EMBL" id="JATAAI010000005">
    <property type="protein sequence ID" value="KAK1745746.1"/>
    <property type="molecule type" value="Genomic_DNA"/>
</dbReference>
<keyword evidence="3" id="KW-1185">Reference proteome</keyword>
<dbReference type="Proteomes" id="UP001224775">
    <property type="component" value="Unassembled WGS sequence"/>
</dbReference>
<feature type="compositionally biased region" description="Basic and acidic residues" evidence="1">
    <location>
        <begin position="247"/>
        <end position="268"/>
    </location>
</feature>
<evidence type="ECO:0000256" key="1">
    <source>
        <dbReference type="SAM" id="MobiDB-lite"/>
    </source>
</evidence>
<proteinExistence type="predicted"/>